<dbReference type="Gene3D" id="3.40.30.10">
    <property type="entry name" value="Glutaredoxin"/>
    <property type="match status" value="1"/>
</dbReference>
<protein>
    <submittedName>
        <fullName evidence="3">Peroxiredoxin-like family protein</fullName>
    </submittedName>
</protein>
<dbReference type="InterPro" id="IPR013766">
    <property type="entry name" value="Thioredoxin_domain"/>
</dbReference>
<accession>A0ABW6IWD6</accession>
<dbReference type="InterPro" id="IPR032801">
    <property type="entry name" value="PXL2A/B/C"/>
</dbReference>
<reference evidence="3 4" key="1">
    <citation type="submission" date="2024-09" db="EMBL/GenBank/DDBJ databases">
        <title>The Natural Products Discovery Center: Release of the First 8490 Sequenced Strains for Exploring Actinobacteria Biosynthetic Diversity.</title>
        <authorList>
            <person name="Kalkreuter E."/>
            <person name="Kautsar S.A."/>
            <person name="Yang D."/>
            <person name="Bader C.D."/>
            <person name="Teijaro C.N."/>
            <person name="Fluegel L."/>
            <person name="Davis C.M."/>
            <person name="Simpson J.R."/>
            <person name="Lauterbach L."/>
            <person name="Steele A.D."/>
            <person name="Gui C."/>
            <person name="Meng S."/>
            <person name="Li G."/>
            <person name="Viehrig K."/>
            <person name="Ye F."/>
            <person name="Su P."/>
            <person name="Kiefer A.F."/>
            <person name="Nichols A."/>
            <person name="Cepeda A.J."/>
            <person name="Yan W."/>
            <person name="Fan B."/>
            <person name="Jiang Y."/>
            <person name="Adhikari A."/>
            <person name="Zheng C.-J."/>
            <person name="Schuster L."/>
            <person name="Cowan T.M."/>
            <person name="Smanski M.J."/>
            <person name="Chevrette M.G."/>
            <person name="De Carvalho L.P.S."/>
            <person name="Shen B."/>
        </authorList>
    </citation>
    <scope>NUCLEOTIDE SEQUENCE [LARGE SCALE GENOMIC DNA]</scope>
    <source>
        <strain evidence="3 4">NPDC056472</strain>
    </source>
</reference>
<dbReference type="CDD" id="cd02970">
    <property type="entry name" value="PRX_like2"/>
    <property type="match status" value="1"/>
</dbReference>
<sequence length="231" mass="25497">MHTPQPRTPEPHTSQSRTSEPHTPQSRTSEPHTSESSGSPLRSGRWEPGRSVPARTLTPVLGPPLSLPDPARATHVQFRRFAGCPVCNLHLRSVVLRHEEIERAGIREVVLFHSPADELREHVDHLPFAVVADPAKALYAEFGVEAHRRALLDPRAWPAILRSLLRGAWELLRGRGRLPATSQPGGRLGLPADFLIAPDGRVAAVKYGEHVYDQWSVDELLALAAPLRESS</sequence>
<comment type="caution">
    <text evidence="3">The sequence shown here is derived from an EMBL/GenBank/DDBJ whole genome shotgun (WGS) entry which is preliminary data.</text>
</comment>
<feature type="domain" description="Thioredoxin" evidence="2">
    <location>
        <begin position="46"/>
        <end position="229"/>
    </location>
</feature>
<dbReference type="SUPFAM" id="SSF52833">
    <property type="entry name" value="Thioredoxin-like"/>
    <property type="match status" value="1"/>
</dbReference>
<dbReference type="RefSeq" id="WP_386254635.1">
    <property type="nucleotide sequence ID" value="NZ_JBHTRV010000012.1"/>
</dbReference>
<keyword evidence="4" id="KW-1185">Reference proteome</keyword>
<dbReference type="InterPro" id="IPR036249">
    <property type="entry name" value="Thioredoxin-like_sf"/>
</dbReference>
<name>A0ABW6IWD6_STRWE</name>
<feature type="compositionally biased region" description="Polar residues" evidence="1">
    <location>
        <begin position="11"/>
        <end position="28"/>
    </location>
</feature>
<evidence type="ECO:0000259" key="2">
    <source>
        <dbReference type="PROSITE" id="PS51352"/>
    </source>
</evidence>
<evidence type="ECO:0000313" key="4">
    <source>
        <dbReference type="Proteomes" id="UP001600424"/>
    </source>
</evidence>
<organism evidence="3 4">
    <name type="scientific">Streptomyces wedmorensis</name>
    <dbReference type="NCBI Taxonomy" id="43759"/>
    <lineage>
        <taxon>Bacteria</taxon>
        <taxon>Bacillati</taxon>
        <taxon>Actinomycetota</taxon>
        <taxon>Actinomycetes</taxon>
        <taxon>Kitasatosporales</taxon>
        <taxon>Streptomycetaceae</taxon>
        <taxon>Streptomyces</taxon>
    </lineage>
</organism>
<dbReference type="EMBL" id="JBHTRV010000012">
    <property type="protein sequence ID" value="MFE5981614.1"/>
    <property type="molecule type" value="Genomic_DNA"/>
</dbReference>
<dbReference type="Proteomes" id="UP001600424">
    <property type="component" value="Unassembled WGS sequence"/>
</dbReference>
<evidence type="ECO:0000256" key="1">
    <source>
        <dbReference type="SAM" id="MobiDB-lite"/>
    </source>
</evidence>
<gene>
    <name evidence="3" type="ORF">ACFQ63_18155</name>
</gene>
<dbReference type="Pfam" id="PF13911">
    <property type="entry name" value="AhpC-TSA_2"/>
    <property type="match status" value="1"/>
</dbReference>
<feature type="region of interest" description="Disordered" evidence="1">
    <location>
        <begin position="1"/>
        <end position="66"/>
    </location>
</feature>
<dbReference type="PROSITE" id="PS51352">
    <property type="entry name" value="THIOREDOXIN_2"/>
    <property type="match status" value="1"/>
</dbReference>
<evidence type="ECO:0000313" key="3">
    <source>
        <dbReference type="EMBL" id="MFE5981614.1"/>
    </source>
</evidence>
<proteinExistence type="predicted"/>